<dbReference type="Pfam" id="PF01223">
    <property type="entry name" value="Endonuclease_NS"/>
    <property type="match status" value="1"/>
</dbReference>
<dbReference type="EMBL" id="NBWZ01000002">
    <property type="protein sequence ID" value="RFA06442.1"/>
    <property type="molecule type" value="Genomic_DNA"/>
</dbReference>
<accession>A0A3E0V9L7</accession>
<keyword evidence="5" id="KW-0255">Endonuclease</keyword>
<dbReference type="PANTHER" id="PTHR13966">
    <property type="entry name" value="ENDONUCLEASE RELATED"/>
    <property type="match status" value="1"/>
</dbReference>
<dbReference type="SMART" id="SM00892">
    <property type="entry name" value="Endonuclease_NS"/>
    <property type="match status" value="1"/>
</dbReference>
<dbReference type="Gene3D" id="3.40.570.10">
    <property type="entry name" value="Extracellular Endonuclease, subunit A"/>
    <property type="match status" value="1"/>
</dbReference>
<dbReference type="InterPro" id="IPR040255">
    <property type="entry name" value="Non-specific_endonuclease"/>
</dbReference>
<dbReference type="PANTHER" id="PTHR13966:SF5">
    <property type="entry name" value="ENDONUCLEASE G, MITOCHONDRIAL"/>
    <property type="match status" value="1"/>
</dbReference>
<dbReference type="InterPro" id="IPR044925">
    <property type="entry name" value="His-Me_finger_sf"/>
</dbReference>
<keyword evidence="5" id="KW-0378">Hydrolase</keyword>
<evidence type="ECO:0000313" key="6">
    <source>
        <dbReference type="Proteomes" id="UP000256486"/>
    </source>
</evidence>
<dbReference type="GO" id="GO:0046872">
    <property type="term" value="F:metal ion binding"/>
    <property type="evidence" value="ECO:0007669"/>
    <property type="project" value="UniProtKB-KW"/>
</dbReference>
<dbReference type="SUPFAM" id="SSF54060">
    <property type="entry name" value="His-Me finger endonucleases"/>
    <property type="match status" value="1"/>
</dbReference>
<feature type="binding site" evidence="2">
    <location>
        <position position="130"/>
    </location>
    <ligand>
        <name>Mg(2+)</name>
        <dbReference type="ChEBI" id="CHEBI:18420"/>
        <note>catalytic</note>
    </ligand>
</feature>
<dbReference type="CDD" id="cd00091">
    <property type="entry name" value="NUC"/>
    <property type="match status" value="1"/>
</dbReference>
<name>A0A3E0V9L7_9MICO</name>
<feature type="domain" description="ENPP1-3/EXOG-like endonuclease/phosphodiesterase" evidence="3">
    <location>
        <begin position="33"/>
        <end position="253"/>
    </location>
</feature>
<dbReference type="OrthoDB" id="104542at2"/>
<keyword evidence="6" id="KW-1185">Reference proteome</keyword>
<evidence type="ECO:0000259" key="4">
    <source>
        <dbReference type="SMART" id="SM00892"/>
    </source>
</evidence>
<evidence type="ECO:0000313" key="5">
    <source>
        <dbReference type="EMBL" id="RFA06442.1"/>
    </source>
</evidence>
<keyword evidence="5" id="KW-0540">Nuclease</keyword>
<organism evidence="5 6">
    <name type="scientific">Subtercola boreus</name>
    <dbReference type="NCBI Taxonomy" id="120213"/>
    <lineage>
        <taxon>Bacteria</taxon>
        <taxon>Bacillati</taxon>
        <taxon>Actinomycetota</taxon>
        <taxon>Actinomycetes</taxon>
        <taxon>Micrococcales</taxon>
        <taxon>Microbacteriaceae</taxon>
        <taxon>Subtercola</taxon>
    </lineage>
</organism>
<dbReference type="InterPro" id="IPR044929">
    <property type="entry name" value="DNA/RNA_non-sp_Endonuclease_sf"/>
</dbReference>
<sequence>MVTTPAGYSPTFLPIPLPFPTLPAGRDVRVLPYVHFTVLQDPVRRLPAATGVNIDGKQLLDIERGDDWHLDPRIPASEQTGPAVYANNDLDRGHQVRRRDPVWGDTATATAANLSTFAYTNCAPQAGEFNQSKELWAGLEDYVLDYARVYEQKISVFTGPVLDPGDPVYRGTGIPRQFWKIAAWTIAADDGQFELQATGYVLDQTPELTSTDLTEKAIAAGNPPPLGPYKTYQVSIRDIAALTTLNLDQLAAADQLVPVPAARAEEPRAGWVPLVSRTDIRLDHAAD</sequence>
<reference evidence="5 6" key="1">
    <citation type="submission" date="2017-04" db="EMBL/GenBank/DDBJ databases">
        <title>Comparative genome analysis of Subtercola boreus.</title>
        <authorList>
            <person name="Cho Y.-J."/>
            <person name="Cho A."/>
            <person name="Kim O.-S."/>
            <person name="Lee J.-I."/>
        </authorList>
    </citation>
    <scope>NUCLEOTIDE SEQUENCE [LARGE SCALE GENOMIC DNA]</scope>
    <source>
        <strain evidence="5 6">K300</strain>
    </source>
</reference>
<gene>
    <name evidence="5" type="ORF">B7R54_18865</name>
</gene>
<feature type="active site" description="Proton acceptor" evidence="1">
    <location>
        <position position="94"/>
    </location>
</feature>
<proteinExistence type="predicted"/>
<keyword evidence="2" id="KW-0479">Metal-binding</keyword>
<evidence type="ECO:0000259" key="3">
    <source>
        <dbReference type="SMART" id="SM00477"/>
    </source>
</evidence>
<protein>
    <submittedName>
        <fullName evidence="5">DNA/RNA endonuclease</fullName>
    </submittedName>
</protein>
<dbReference type="GO" id="GO:0004519">
    <property type="term" value="F:endonuclease activity"/>
    <property type="evidence" value="ECO:0007669"/>
    <property type="project" value="UniProtKB-KW"/>
</dbReference>
<dbReference type="SMART" id="SM00477">
    <property type="entry name" value="NUC"/>
    <property type="match status" value="1"/>
</dbReference>
<dbReference type="Proteomes" id="UP000256486">
    <property type="component" value="Unassembled WGS sequence"/>
</dbReference>
<dbReference type="InterPro" id="IPR001604">
    <property type="entry name" value="Endo_G_ENPP1-like_dom"/>
</dbReference>
<comment type="caution">
    <text evidence="5">The sequence shown here is derived from an EMBL/GenBank/DDBJ whole genome shotgun (WGS) entry which is preliminary data.</text>
</comment>
<dbReference type="AlphaFoldDB" id="A0A3E0V9L7"/>
<dbReference type="GO" id="GO:0003676">
    <property type="term" value="F:nucleic acid binding"/>
    <property type="evidence" value="ECO:0007669"/>
    <property type="project" value="InterPro"/>
</dbReference>
<evidence type="ECO:0000256" key="1">
    <source>
        <dbReference type="PIRSR" id="PIRSR640255-1"/>
    </source>
</evidence>
<dbReference type="RefSeq" id="WP_116416822.1">
    <property type="nucleotide sequence ID" value="NZ_NBWZ01000002.1"/>
</dbReference>
<dbReference type="GO" id="GO:0016787">
    <property type="term" value="F:hydrolase activity"/>
    <property type="evidence" value="ECO:0007669"/>
    <property type="project" value="InterPro"/>
</dbReference>
<feature type="domain" description="DNA/RNA non-specific endonuclease/pyrophosphatase/phosphodiesterase" evidence="4">
    <location>
        <begin position="32"/>
        <end position="254"/>
    </location>
</feature>
<evidence type="ECO:0000256" key="2">
    <source>
        <dbReference type="PIRSR" id="PIRSR640255-2"/>
    </source>
</evidence>
<dbReference type="InterPro" id="IPR020821">
    <property type="entry name" value="ENPP1-3/EXOG-like_nuc-like"/>
</dbReference>